<reference evidence="1 2" key="1">
    <citation type="submission" date="2008-10" db="EMBL/GenBank/DDBJ databases">
        <title>Genome sequence of Bacillus cereus B4264.</title>
        <authorList>
            <person name="Dodson R.J."/>
            <person name="Durkin A.S."/>
            <person name="Rosovitz M.J."/>
            <person name="Rasko D.A."/>
            <person name="Hoffmaster A."/>
            <person name="Ravel J."/>
            <person name="Sutton G."/>
        </authorList>
    </citation>
    <scope>NUCLEOTIDE SEQUENCE [LARGE SCALE GENOMIC DNA]</scope>
    <source>
        <strain evidence="1 2">B4264</strain>
    </source>
</reference>
<sequence length="38" mass="4054">MNRLTTEELGPVEGSVLDAVPDVVVPHVSGFLVRGIIH</sequence>
<dbReference type="EMBL" id="CP001176">
    <property type="protein sequence ID" value="ACK61009.1"/>
    <property type="molecule type" value="Genomic_DNA"/>
</dbReference>
<dbReference type="HOGENOM" id="CLU_3324073_0_0_9"/>
<organism evidence="1 2">
    <name type="scientific">Bacillus cereus (strain B4264)</name>
    <dbReference type="NCBI Taxonomy" id="405532"/>
    <lineage>
        <taxon>Bacteria</taxon>
        <taxon>Bacillati</taxon>
        <taxon>Bacillota</taxon>
        <taxon>Bacilli</taxon>
        <taxon>Bacillales</taxon>
        <taxon>Bacillaceae</taxon>
        <taxon>Bacillus</taxon>
        <taxon>Bacillus cereus group</taxon>
    </lineage>
</organism>
<dbReference type="Proteomes" id="UP000007096">
    <property type="component" value="Chromosome"/>
</dbReference>
<dbReference type="KEGG" id="bcb:BCB4264_A3619"/>
<evidence type="ECO:0000313" key="2">
    <source>
        <dbReference type="Proteomes" id="UP000007096"/>
    </source>
</evidence>
<evidence type="ECO:0000313" key="1">
    <source>
        <dbReference type="EMBL" id="ACK61009.1"/>
    </source>
</evidence>
<accession>B7HAN3</accession>
<proteinExistence type="predicted"/>
<gene>
    <name evidence="1" type="ordered locus">BCB4264_A3619</name>
</gene>
<dbReference type="AlphaFoldDB" id="B7HAN3"/>
<name>B7HAN3_BACC4</name>
<protein>
    <submittedName>
        <fullName evidence="1">Uncharacterized protein</fullName>
    </submittedName>
</protein>